<dbReference type="AlphaFoldDB" id="A0A0R1L612"/>
<dbReference type="FunFam" id="1.20.1740.10:FF:000001">
    <property type="entry name" value="Amino acid permease"/>
    <property type="match status" value="1"/>
</dbReference>
<gene>
    <name evidence="10" type="ORF">FD17_GL000431</name>
</gene>
<dbReference type="EMBL" id="AZEA01000010">
    <property type="protein sequence ID" value="KRK88289.1"/>
    <property type="molecule type" value="Genomic_DNA"/>
</dbReference>
<dbReference type="Pfam" id="PF00324">
    <property type="entry name" value="AA_permease"/>
    <property type="match status" value="1"/>
</dbReference>
<keyword evidence="5" id="KW-0029">Amino-acid transport</keyword>
<comment type="subcellular location">
    <subcellularLocation>
        <location evidence="1">Cell membrane</location>
        <topology evidence="1">Multi-pass membrane protein</topology>
    </subcellularLocation>
</comment>
<sequence>MQKNEVTENADGTMRSLSNRNVQMIAIGGTIGTGLFLGSGTTISKTGPSILLVYLVLGIFFFLMMRAIGEMLYSDPSQHTFVSFITRYLGPTVGHFTGWTYWLGLSFCAMAEITAISTYVQFWFPNIPSWIIQLVFLGTLACVNLIAAKVFGEAEFWFALIKIVAIIALIVTGVFMMFSHSVTPLGHASVQNIFQNFTMFPHGGLSFISAFPMVFFVFQGIEFVSITIGEAETPHKIIKKAVNETLLKILIFYFGALIVIMGIIPWTHLTPASSPFVQVFKLAGFPAAAAVINFVVLTSASSSLNSFIFSAGRHFYQLATETPQDSFMNRHFAKISKNGVPAAAITFSALCLLITPLMSLTNATASVFTIVAGSSNDMYIIVYALAMIAHRKYRESSDFLPNGFKMPWYNFTSPLTIAFFAIIFVTLFFIPQDIIGAVGAIIWTVVFGGVTYLHQRSMALADAENN</sequence>
<evidence type="ECO:0000256" key="3">
    <source>
        <dbReference type="ARBA" id="ARBA00022475"/>
    </source>
</evidence>
<evidence type="ECO:0000256" key="6">
    <source>
        <dbReference type="ARBA" id="ARBA00022989"/>
    </source>
</evidence>
<feature type="transmembrane region" description="Helical" evidence="8">
    <location>
        <begin position="199"/>
        <end position="224"/>
    </location>
</feature>
<evidence type="ECO:0000256" key="1">
    <source>
        <dbReference type="ARBA" id="ARBA00004651"/>
    </source>
</evidence>
<keyword evidence="7 8" id="KW-0472">Membrane</keyword>
<dbReference type="PATRIC" id="fig|1423808.3.peg.437"/>
<keyword evidence="3" id="KW-1003">Cell membrane</keyword>
<dbReference type="OrthoDB" id="9780162at2"/>
<dbReference type="PANTHER" id="PTHR43495:SF2">
    <property type="entry name" value="D-SERINE_D-ALANINE_GLYCINE TRANSPORTER"/>
    <property type="match status" value="1"/>
</dbReference>
<feature type="transmembrane region" description="Helical" evidence="8">
    <location>
        <begin position="287"/>
        <end position="309"/>
    </location>
</feature>
<evidence type="ECO:0000256" key="2">
    <source>
        <dbReference type="ARBA" id="ARBA00022448"/>
    </source>
</evidence>
<proteinExistence type="predicted"/>
<dbReference type="PROSITE" id="PS00218">
    <property type="entry name" value="AMINO_ACID_PERMEASE_1"/>
    <property type="match status" value="1"/>
</dbReference>
<protein>
    <submittedName>
        <fullName evidence="10">Amino acid permease-associated protein</fullName>
    </submittedName>
</protein>
<feature type="transmembrane region" description="Helical" evidence="8">
    <location>
        <begin position="159"/>
        <end position="179"/>
    </location>
</feature>
<evidence type="ECO:0000256" key="5">
    <source>
        <dbReference type="ARBA" id="ARBA00022970"/>
    </source>
</evidence>
<evidence type="ECO:0000256" key="8">
    <source>
        <dbReference type="SAM" id="Phobius"/>
    </source>
</evidence>
<evidence type="ECO:0000259" key="9">
    <source>
        <dbReference type="Pfam" id="PF00324"/>
    </source>
</evidence>
<feature type="transmembrane region" description="Helical" evidence="8">
    <location>
        <begin position="434"/>
        <end position="453"/>
    </location>
</feature>
<keyword evidence="2" id="KW-0813">Transport</keyword>
<dbReference type="RefSeq" id="WP_057825109.1">
    <property type="nucleotide sequence ID" value="NZ_AZEA01000010.1"/>
</dbReference>
<evidence type="ECO:0000256" key="4">
    <source>
        <dbReference type="ARBA" id="ARBA00022692"/>
    </source>
</evidence>
<organism evidence="10 11">
    <name type="scientific">Lentilactobacillus sunkii DSM 19904</name>
    <dbReference type="NCBI Taxonomy" id="1423808"/>
    <lineage>
        <taxon>Bacteria</taxon>
        <taxon>Bacillati</taxon>
        <taxon>Bacillota</taxon>
        <taxon>Bacilli</taxon>
        <taxon>Lactobacillales</taxon>
        <taxon>Lactobacillaceae</taxon>
        <taxon>Lentilactobacillus</taxon>
    </lineage>
</organism>
<evidence type="ECO:0000313" key="11">
    <source>
        <dbReference type="Proteomes" id="UP000051581"/>
    </source>
</evidence>
<feature type="transmembrane region" description="Helical" evidence="8">
    <location>
        <begin position="130"/>
        <end position="147"/>
    </location>
</feature>
<evidence type="ECO:0000313" key="10">
    <source>
        <dbReference type="EMBL" id="KRK88289.1"/>
    </source>
</evidence>
<dbReference type="Proteomes" id="UP000051581">
    <property type="component" value="Unassembled WGS sequence"/>
</dbReference>
<feature type="transmembrane region" description="Helical" evidence="8">
    <location>
        <begin position="49"/>
        <end position="68"/>
    </location>
</feature>
<feature type="domain" description="Amino acid permease/ SLC12A" evidence="9">
    <location>
        <begin position="22"/>
        <end position="431"/>
    </location>
</feature>
<dbReference type="GO" id="GO:0005886">
    <property type="term" value="C:plasma membrane"/>
    <property type="evidence" value="ECO:0007669"/>
    <property type="project" value="UniProtKB-SubCell"/>
</dbReference>
<accession>A0A0R1L612</accession>
<feature type="transmembrane region" description="Helical" evidence="8">
    <location>
        <begin position="365"/>
        <end position="388"/>
    </location>
</feature>
<comment type="caution">
    <text evidence="10">The sequence shown here is derived from an EMBL/GenBank/DDBJ whole genome shotgun (WGS) entry which is preliminary data.</text>
</comment>
<keyword evidence="6 8" id="KW-1133">Transmembrane helix</keyword>
<feature type="transmembrane region" description="Helical" evidence="8">
    <location>
        <begin position="340"/>
        <end position="359"/>
    </location>
</feature>
<dbReference type="InterPro" id="IPR004841">
    <property type="entry name" value="AA-permease/SLC12A_dom"/>
</dbReference>
<keyword evidence="4 8" id="KW-0812">Transmembrane</keyword>
<dbReference type="Gene3D" id="1.20.1740.10">
    <property type="entry name" value="Amino acid/polyamine transporter I"/>
    <property type="match status" value="1"/>
</dbReference>
<dbReference type="PANTHER" id="PTHR43495">
    <property type="entry name" value="GABA PERMEASE"/>
    <property type="match status" value="1"/>
</dbReference>
<feature type="transmembrane region" description="Helical" evidence="8">
    <location>
        <begin position="24"/>
        <end position="43"/>
    </location>
</feature>
<keyword evidence="11" id="KW-1185">Reference proteome</keyword>
<feature type="transmembrane region" description="Helical" evidence="8">
    <location>
        <begin position="245"/>
        <end position="267"/>
    </location>
</feature>
<dbReference type="InterPro" id="IPR004840">
    <property type="entry name" value="Amino_acid_permease_CS"/>
</dbReference>
<evidence type="ECO:0000256" key="7">
    <source>
        <dbReference type="ARBA" id="ARBA00023136"/>
    </source>
</evidence>
<dbReference type="GO" id="GO:0006865">
    <property type="term" value="P:amino acid transport"/>
    <property type="evidence" value="ECO:0007669"/>
    <property type="project" value="UniProtKB-KW"/>
</dbReference>
<feature type="transmembrane region" description="Helical" evidence="8">
    <location>
        <begin position="101"/>
        <end position="124"/>
    </location>
</feature>
<dbReference type="PIRSF" id="PIRSF006060">
    <property type="entry name" value="AA_transporter"/>
    <property type="match status" value="1"/>
</dbReference>
<name>A0A0R1L612_9LACO</name>
<reference evidence="10 11" key="1">
    <citation type="journal article" date="2015" name="Genome Announc.">
        <title>Expanding the biotechnology potential of lactobacilli through comparative genomics of 213 strains and associated genera.</title>
        <authorList>
            <person name="Sun Z."/>
            <person name="Harris H.M."/>
            <person name="McCann A."/>
            <person name="Guo C."/>
            <person name="Argimon S."/>
            <person name="Zhang W."/>
            <person name="Yang X."/>
            <person name="Jeffery I.B."/>
            <person name="Cooney J.C."/>
            <person name="Kagawa T.F."/>
            <person name="Liu W."/>
            <person name="Song Y."/>
            <person name="Salvetti E."/>
            <person name="Wrobel A."/>
            <person name="Rasinkangas P."/>
            <person name="Parkhill J."/>
            <person name="Rea M.C."/>
            <person name="O'Sullivan O."/>
            <person name="Ritari J."/>
            <person name="Douillard F.P."/>
            <person name="Paul Ross R."/>
            <person name="Yang R."/>
            <person name="Briner A.E."/>
            <person name="Felis G.E."/>
            <person name="de Vos W.M."/>
            <person name="Barrangou R."/>
            <person name="Klaenhammer T.R."/>
            <person name="Caufield P.W."/>
            <person name="Cui Y."/>
            <person name="Zhang H."/>
            <person name="O'Toole P.W."/>
        </authorList>
    </citation>
    <scope>NUCLEOTIDE SEQUENCE [LARGE SCALE GENOMIC DNA]</scope>
    <source>
        <strain evidence="10 11">DSM 19904</strain>
    </source>
</reference>
<feature type="transmembrane region" description="Helical" evidence="8">
    <location>
        <begin position="408"/>
        <end position="428"/>
    </location>
</feature>
<dbReference type="GO" id="GO:0055085">
    <property type="term" value="P:transmembrane transport"/>
    <property type="evidence" value="ECO:0007669"/>
    <property type="project" value="InterPro"/>
</dbReference>